<dbReference type="AlphaFoldDB" id="A0A3M2L4P0"/>
<name>A0A3M2L4P0_9NOCA</name>
<proteinExistence type="predicted"/>
<comment type="caution">
    <text evidence="2">The sequence shown here is derived from an EMBL/GenBank/DDBJ whole genome shotgun (WGS) entry which is preliminary data.</text>
</comment>
<keyword evidence="2" id="KW-0255">Endonuclease</keyword>
<evidence type="ECO:0000259" key="1">
    <source>
        <dbReference type="Pfam" id="PF07510"/>
    </source>
</evidence>
<keyword evidence="2" id="KW-0378">Hydrolase</keyword>
<sequence length="227" mass="24027">MAAAGLAVLAGVAGGCGGPGPDRPAPGSPTRAELDRLLATVRVVPLRPHPGGYDRGCGADQSCVFGPAWTDDHDGPGGRDGCDTRNSVLSRQLSAVRFRPGTGRCVVESGTMVDPYTGRRLAFDHARARTIQIDHIYPLAAAWDLGAANWPVAQRIRFANDIDLNLLAVDGSTNQDKGDRTPADWLPPARLYRCFYAGKYLTAATAYHLPVTAADHRALRAVASGCP</sequence>
<evidence type="ECO:0000313" key="2">
    <source>
        <dbReference type="EMBL" id="RMI31936.1"/>
    </source>
</evidence>
<protein>
    <submittedName>
        <fullName evidence="2">HNH endonuclease</fullName>
    </submittedName>
</protein>
<keyword evidence="2" id="KW-0540">Nuclease</keyword>
<accession>A0A3M2L4P0</accession>
<dbReference type="GO" id="GO:0004519">
    <property type="term" value="F:endonuclease activity"/>
    <property type="evidence" value="ECO:0007669"/>
    <property type="project" value="UniProtKB-KW"/>
</dbReference>
<dbReference type="PANTHER" id="PTHR24094">
    <property type="entry name" value="SECRETED PROTEIN"/>
    <property type="match status" value="1"/>
</dbReference>
<keyword evidence="3" id="KW-1185">Reference proteome</keyword>
<feature type="domain" description="GmrSD restriction endonucleases C-terminal" evidence="1">
    <location>
        <begin position="83"/>
        <end position="221"/>
    </location>
</feature>
<dbReference type="Pfam" id="PF07510">
    <property type="entry name" value="GmrSD_C"/>
    <property type="match status" value="1"/>
</dbReference>
<evidence type="ECO:0000313" key="3">
    <source>
        <dbReference type="Proteomes" id="UP000279275"/>
    </source>
</evidence>
<dbReference type="InterPro" id="IPR011089">
    <property type="entry name" value="GmrSD_C"/>
</dbReference>
<dbReference type="PANTHER" id="PTHR24094:SF15">
    <property type="entry name" value="AMP-DEPENDENT SYNTHETASE_LIGASE DOMAIN-CONTAINING PROTEIN-RELATED"/>
    <property type="match status" value="1"/>
</dbReference>
<gene>
    <name evidence="2" type="ORF">EBN03_15840</name>
</gene>
<dbReference type="Proteomes" id="UP000279275">
    <property type="component" value="Unassembled WGS sequence"/>
</dbReference>
<reference evidence="2 3" key="1">
    <citation type="submission" date="2018-10" db="EMBL/GenBank/DDBJ databases">
        <title>Isolation from cow dung.</title>
        <authorList>
            <person name="Ling L."/>
        </authorList>
    </citation>
    <scope>NUCLEOTIDE SEQUENCE [LARGE SCALE GENOMIC DNA]</scope>
    <source>
        <strain evidence="2 3">NEAU-LL90</strain>
    </source>
</reference>
<dbReference type="OrthoDB" id="5196645at2"/>
<organism evidence="2 3">
    <name type="scientific">Nocardia stercoris</name>
    <dbReference type="NCBI Taxonomy" id="2483361"/>
    <lineage>
        <taxon>Bacteria</taxon>
        <taxon>Bacillati</taxon>
        <taxon>Actinomycetota</taxon>
        <taxon>Actinomycetes</taxon>
        <taxon>Mycobacteriales</taxon>
        <taxon>Nocardiaceae</taxon>
        <taxon>Nocardia</taxon>
    </lineage>
</organism>
<dbReference type="EMBL" id="RFFH01000006">
    <property type="protein sequence ID" value="RMI31936.1"/>
    <property type="molecule type" value="Genomic_DNA"/>
</dbReference>